<reference evidence="3" key="1">
    <citation type="journal article" date="2015" name="Nature">
        <title>Complex archaea that bridge the gap between prokaryotes and eukaryotes.</title>
        <authorList>
            <person name="Spang A."/>
            <person name="Saw J.H."/>
            <person name="Jorgensen S.L."/>
            <person name="Zaremba-Niedzwiedzka K."/>
            <person name="Martijn J."/>
            <person name="Lind A.E."/>
            <person name="van Eijk R."/>
            <person name="Schleper C."/>
            <person name="Guy L."/>
            <person name="Ettema T.J."/>
        </authorList>
    </citation>
    <scope>NUCLEOTIDE SEQUENCE</scope>
</reference>
<feature type="compositionally biased region" description="Polar residues" evidence="1">
    <location>
        <begin position="438"/>
        <end position="448"/>
    </location>
</feature>
<gene>
    <name evidence="3" type="ORF">LCGC14_2658700</name>
</gene>
<accession>A0A0F9C2X4</accession>
<feature type="non-terminal residue" evidence="3">
    <location>
        <position position="1"/>
    </location>
</feature>
<feature type="non-terminal residue" evidence="3">
    <location>
        <position position="448"/>
    </location>
</feature>
<feature type="compositionally biased region" description="Acidic residues" evidence="1">
    <location>
        <begin position="410"/>
        <end position="423"/>
    </location>
</feature>
<dbReference type="AlphaFoldDB" id="A0A0F9C2X4"/>
<dbReference type="InterPro" id="IPR027417">
    <property type="entry name" value="P-loop_NTPase"/>
</dbReference>
<evidence type="ECO:0000256" key="1">
    <source>
        <dbReference type="SAM" id="MobiDB-lite"/>
    </source>
</evidence>
<evidence type="ECO:0000313" key="3">
    <source>
        <dbReference type="EMBL" id="KKK96844.1"/>
    </source>
</evidence>
<dbReference type="EMBL" id="LAZR01046306">
    <property type="protein sequence ID" value="KKK96844.1"/>
    <property type="molecule type" value="Genomic_DNA"/>
</dbReference>
<evidence type="ECO:0000259" key="2">
    <source>
        <dbReference type="Pfam" id="PF13175"/>
    </source>
</evidence>
<dbReference type="SUPFAM" id="SSF52540">
    <property type="entry name" value="P-loop containing nucleoside triphosphate hydrolases"/>
    <property type="match status" value="1"/>
</dbReference>
<feature type="region of interest" description="Disordered" evidence="1">
    <location>
        <begin position="410"/>
        <end position="448"/>
    </location>
</feature>
<proteinExistence type="predicted"/>
<dbReference type="Pfam" id="PF13175">
    <property type="entry name" value="AAA_15"/>
    <property type="match status" value="1"/>
</dbReference>
<sequence length="448" mass="51454">QIEGLRKIKAALLEFNDKGITEIVGKNNMGKTSVIDAIEILLKGFKYNEKGMTTTGMDKTTIIGTVGPWTIKRVITDKTNRLEVVNEEGLSPKKPQDFLDTLINELTFDPQPFLEKNPNDKLKFIMDLLKIDFTAENERVQEKEDERLEVGRDIKNAGEFKEPEKVEPVDTADLTKQIEDIRIGNEKEKKKINLINTLNEKFATFSNYHQGIEDKDLAAKIKKVVDTFDKMVETLPRPKYISSEELDTKLANASETNKKATNYTNYIAWKEKKEKLVKKQEELKNGILKIRNEKLLKLEKIKMPVEGLKITEEGLYFNDIFCENWSKSMGWKIALSLCETMQPDLRAIFLDNGESMDKDTRKELDKWAREHDIQVILTIVDAIPDDLQEGVFYIEEGGVFNKAGECVPEVIDEPEPESPDQEFDTNIPNIDQKEDHSNAQQPDLFNFE</sequence>
<comment type="caution">
    <text evidence="3">The sequence shown here is derived from an EMBL/GenBank/DDBJ whole genome shotgun (WGS) entry which is preliminary data.</text>
</comment>
<protein>
    <recommendedName>
        <fullName evidence="2">Endonuclease GajA/Old nuclease/RecF-like AAA domain-containing protein</fullName>
    </recommendedName>
</protein>
<feature type="domain" description="Endonuclease GajA/Old nuclease/RecF-like AAA" evidence="2">
    <location>
        <begin position="2"/>
        <end position="295"/>
    </location>
</feature>
<organism evidence="3">
    <name type="scientific">marine sediment metagenome</name>
    <dbReference type="NCBI Taxonomy" id="412755"/>
    <lineage>
        <taxon>unclassified sequences</taxon>
        <taxon>metagenomes</taxon>
        <taxon>ecological metagenomes</taxon>
    </lineage>
</organism>
<name>A0A0F9C2X4_9ZZZZ</name>
<dbReference type="Gene3D" id="3.40.50.300">
    <property type="entry name" value="P-loop containing nucleotide triphosphate hydrolases"/>
    <property type="match status" value="1"/>
</dbReference>
<dbReference type="InterPro" id="IPR041685">
    <property type="entry name" value="AAA_GajA/Old/RecF-like"/>
</dbReference>